<evidence type="ECO:0000259" key="6">
    <source>
        <dbReference type="Pfam" id="PF05485"/>
    </source>
</evidence>
<evidence type="ECO:0000256" key="2">
    <source>
        <dbReference type="ARBA" id="ARBA00022771"/>
    </source>
</evidence>
<keyword evidence="8" id="KW-1185">Reference proteome</keyword>
<dbReference type="Proteomes" id="UP001558613">
    <property type="component" value="Unassembled WGS sequence"/>
</dbReference>
<reference evidence="7 8" key="1">
    <citation type="submission" date="2023-09" db="EMBL/GenBank/DDBJ databases">
        <authorList>
            <person name="Wang M."/>
        </authorList>
    </citation>
    <scope>NUCLEOTIDE SEQUENCE [LARGE SCALE GENOMIC DNA]</scope>
    <source>
        <strain evidence="7">GT-2023</strain>
        <tissue evidence="7">Liver</tissue>
    </source>
</reference>
<keyword evidence="4" id="KW-0238">DNA-binding</keyword>
<feature type="region of interest" description="Disordered" evidence="5">
    <location>
        <begin position="1"/>
        <end position="20"/>
    </location>
</feature>
<accession>A0ABR3LCJ6</accession>
<evidence type="ECO:0000256" key="3">
    <source>
        <dbReference type="ARBA" id="ARBA00022833"/>
    </source>
</evidence>
<evidence type="ECO:0000256" key="4">
    <source>
        <dbReference type="ARBA" id="ARBA00023125"/>
    </source>
</evidence>
<proteinExistence type="predicted"/>
<keyword evidence="2" id="KW-0863">Zinc-finger</keyword>
<organism evidence="7 8">
    <name type="scientific">Cirrhinus molitorella</name>
    <name type="common">mud carp</name>
    <dbReference type="NCBI Taxonomy" id="172907"/>
    <lineage>
        <taxon>Eukaryota</taxon>
        <taxon>Metazoa</taxon>
        <taxon>Chordata</taxon>
        <taxon>Craniata</taxon>
        <taxon>Vertebrata</taxon>
        <taxon>Euteleostomi</taxon>
        <taxon>Actinopterygii</taxon>
        <taxon>Neopterygii</taxon>
        <taxon>Teleostei</taxon>
        <taxon>Ostariophysi</taxon>
        <taxon>Cypriniformes</taxon>
        <taxon>Cyprinidae</taxon>
        <taxon>Labeoninae</taxon>
        <taxon>Labeonini</taxon>
        <taxon>Cirrhinus</taxon>
    </lineage>
</organism>
<dbReference type="SUPFAM" id="SSF57716">
    <property type="entry name" value="Glucocorticoid receptor-like (DNA-binding domain)"/>
    <property type="match status" value="1"/>
</dbReference>
<sequence length="81" mass="9419">MQENSSSCCPKFPSDKQRRQSWTIALRREGFEPKDRTVLCSCHFGLKILTRLDRQSVYGKERSHPFSSFLIIFQSSLVHQG</sequence>
<protein>
    <recommendedName>
        <fullName evidence="6">THAP-type domain-containing protein</fullName>
    </recommendedName>
</protein>
<evidence type="ECO:0000313" key="8">
    <source>
        <dbReference type="Proteomes" id="UP001558613"/>
    </source>
</evidence>
<gene>
    <name evidence="7" type="ORF">QQF64_018369</name>
</gene>
<name>A0ABR3LCJ6_9TELE</name>
<evidence type="ECO:0000313" key="7">
    <source>
        <dbReference type="EMBL" id="KAL1250573.1"/>
    </source>
</evidence>
<keyword evidence="1" id="KW-0479">Metal-binding</keyword>
<feature type="domain" description="THAP-type" evidence="6">
    <location>
        <begin position="10"/>
        <end position="47"/>
    </location>
</feature>
<dbReference type="EMBL" id="JAYMGO010000022">
    <property type="protein sequence ID" value="KAL1250573.1"/>
    <property type="molecule type" value="Genomic_DNA"/>
</dbReference>
<dbReference type="InterPro" id="IPR006612">
    <property type="entry name" value="THAP_Znf"/>
</dbReference>
<keyword evidence="3" id="KW-0862">Zinc</keyword>
<evidence type="ECO:0000256" key="5">
    <source>
        <dbReference type="SAM" id="MobiDB-lite"/>
    </source>
</evidence>
<evidence type="ECO:0000256" key="1">
    <source>
        <dbReference type="ARBA" id="ARBA00022723"/>
    </source>
</evidence>
<dbReference type="Pfam" id="PF05485">
    <property type="entry name" value="THAP"/>
    <property type="match status" value="1"/>
</dbReference>
<comment type="caution">
    <text evidence="7">The sequence shown here is derived from an EMBL/GenBank/DDBJ whole genome shotgun (WGS) entry which is preliminary data.</text>
</comment>